<reference evidence="11" key="1">
    <citation type="submission" date="2025-08" db="UniProtKB">
        <authorList>
            <consortium name="RefSeq"/>
        </authorList>
    </citation>
    <scope>IDENTIFICATION</scope>
    <source>
        <tissue evidence="11">Meat</tissue>
    </source>
</reference>
<evidence type="ECO:0000256" key="3">
    <source>
        <dbReference type="ARBA" id="ARBA00022692"/>
    </source>
</evidence>
<feature type="transmembrane region" description="Helical" evidence="7">
    <location>
        <begin position="452"/>
        <end position="476"/>
    </location>
</feature>
<dbReference type="GeneID" id="112401560"/>
<evidence type="ECO:0000256" key="2">
    <source>
        <dbReference type="ARBA" id="ARBA00022679"/>
    </source>
</evidence>
<feature type="transmembrane region" description="Helical" evidence="7">
    <location>
        <begin position="306"/>
        <end position="324"/>
    </location>
</feature>
<dbReference type="InterPro" id="IPR039859">
    <property type="entry name" value="PFA4/ZDH16/20/ERF2-like"/>
</dbReference>
<dbReference type="STRING" id="1706337.A0A341BN28"/>
<feature type="transmembrane region" description="Helical" evidence="7">
    <location>
        <begin position="336"/>
        <end position="353"/>
    </location>
</feature>
<feature type="transmembrane region" description="Helical" evidence="7">
    <location>
        <begin position="496"/>
        <end position="520"/>
    </location>
</feature>
<evidence type="ECO:0000256" key="4">
    <source>
        <dbReference type="ARBA" id="ARBA00022989"/>
    </source>
</evidence>
<evidence type="ECO:0000256" key="5">
    <source>
        <dbReference type="ARBA" id="ARBA00023136"/>
    </source>
</evidence>
<proteinExistence type="inferred from homology"/>
<comment type="domain">
    <text evidence="7">The DHHC domain is required for palmitoyltransferase activity.</text>
</comment>
<dbReference type="CTD" id="79683"/>
<dbReference type="RefSeq" id="XP_024603619.1">
    <property type="nucleotide sequence ID" value="XM_024747851.1"/>
</dbReference>
<evidence type="ECO:0000256" key="8">
    <source>
        <dbReference type="SAM" id="MobiDB-lite"/>
    </source>
</evidence>
<dbReference type="GO" id="GO:0005783">
    <property type="term" value="C:endoplasmic reticulum"/>
    <property type="evidence" value="ECO:0007669"/>
    <property type="project" value="TreeGrafter"/>
</dbReference>
<dbReference type="PANTHER" id="PTHR22883">
    <property type="entry name" value="ZINC FINGER DHHC DOMAIN CONTAINING PROTEIN"/>
    <property type="match status" value="1"/>
</dbReference>
<evidence type="ECO:0000256" key="6">
    <source>
        <dbReference type="ARBA" id="ARBA00023315"/>
    </source>
</evidence>
<keyword evidence="4 7" id="KW-1133">Transmembrane helix</keyword>
<sequence>MAWWTKFSKLALQVGKRSRQNGFACCCVNVCPEAAAAAGNKPGEAGKWTEVCGNARGGASGARPERPLGDAGGSPAPAPGPRLPCWWARGRGPFRARAGFAREKEEPEEEPGGRGAGRRPPGREEADQLGARRARRDSSSQTSVCGVRPAAQRRAPPLPAALLAPGLAPMGPEGTREPLAAQPASRRRDPQPRRLRQLSAGAADSARLPGAPARGRRASSARAVAEPAPDRITRRWGRRLVSPLGDGGGGPMKDCEYSQISTHSSSPMESPHKKKKIAARRKWEVFPGRNKFFCNGRIMMARQTGVFYLTLILILVTSGLFFAFDCPYLAVKITPAIPVVGGILFFFVMGTLLRTSFSDPGVLPRATPDEAADLERQIDIANGTSSGGYRPPPRTKEVIINGQTVKLKYCFTCKIFRPPRASHCSLCDNCVERFDHHCPWVGNCVGKRNYRFFYMFILSLSFLTVFIFAFVITHVILRSQQAGFLNALKDSPASVLEAVVCFFSVWSIVGLSGFHTYLISSNQTTNEDIKGSWSNKRGKENYNPYSYGNIFTNCCVALCGPISPSLIDRRGYIQPDTPRPAAPSNGMAAYGATQSQSDTCDQDQCIQSTKFVLQAAATPLLQSEPSLASDELHLPGKPGLGTPCASLTLGQPTPPSSMPNLAAEAALTDILPLKEEHVGHQFLTPEEAPSPPGMLAGSPLAHSRTMHVLGLASQDSLHEDSVRGLVKLSSV</sequence>
<dbReference type="Proteomes" id="UP000252040">
    <property type="component" value="Unplaced"/>
</dbReference>
<dbReference type="EC" id="2.3.1.225" evidence="7"/>
<feature type="domain" description="Palmitoyltransferase DHHC" evidence="9">
    <location>
        <begin position="406"/>
        <end position="530"/>
    </location>
</feature>
<dbReference type="FunCoup" id="A0A341BN28">
    <property type="interactions" value="1402"/>
</dbReference>
<dbReference type="GO" id="GO:0006612">
    <property type="term" value="P:protein targeting to membrane"/>
    <property type="evidence" value="ECO:0007669"/>
    <property type="project" value="TreeGrafter"/>
</dbReference>
<dbReference type="GO" id="GO:0005794">
    <property type="term" value="C:Golgi apparatus"/>
    <property type="evidence" value="ECO:0007669"/>
    <property type="project" value="TreeGrafter"/>
</dbReference>
<dbReference type="GO" id="GO:0016020">
    <property type="term" value="C:membrane"/>
    <property type="evidence" value="ECO:0007669"/>
    <property type="project" value="UniProtKB-SubCell"/>
</dbReference>
<name>A0A341BN28_NEOAA</name>
<protein>
    <recommendedName>
        <fullName evidence="7">Palmitoyltransferase</fullName>
        <ecNumber evidence="7">2.3.1.225</ecNumber>
    </recommendedName>
</protein>
<dbReference type="PROSITE" id="PS50216">
    <property type="entry name" value="DHHC"/>
    <property type="match status" value="1"/>
</dbReference>
<comment type="subcellular location">
    <subcellularLocation>
        <location evidence="1">Membrane</location>
        <topology evidence="1">Multi-pass membrane protein</topology>
    </subcellularLocation>
</comment>
<keyword evidence="2 7" id="KW-0808">Transferase</keyword>
<feature type="region of interest" description="Disordered" evidence="8">
    <location>
        <begin position="57"/>
        <end position="87"/>
    </location>
</feature>
<evidence type="ECO:0000259" key="9">
    <source>
        <dbReference type="Pfam" id="PF01529"/>
    </source>
</evidence>
<evidence type="ECO:0000256" key="1">
    <source>
        <dbReference type="ARBA" id="ARBA00004141"/>
    </source>
</evidence>
<keyword evidence="5 7" id="KW-0472">Membrane</keyword>
<comment type="similarity">
    <text evidence="7">Belongs to the DHHC palmitoyltransferase family.</text>
</comment>
<comment type="catalytic activity">
    <reaction evidence="7">
        <text>L-cysteinyl-[protein] + hexadecanoyl-CoA = S-hexadecanoyl-L-cysteinyl-[protein] + CoA</text>
        <dbReference type="Rhea" id="RHEA:36683"/>
        <dbReference type="Rhea" id="RHEA-COMP:10131"/>
        <dbReference type="Rhea" id="RHEA-COMP:11032"/>
        <dbReference type="ChEBI" id="CHEBI:29950"/>
        <dbReference type="ChEBI" id="CHEBI:57287"/>
        <dbReference type="ChEBI" id="CHEBI:57379"/>
        <dbReference type="ChEBI" id="CHEBI:74151"/>
        <dbReference type="EC" id="2.3.1.225"/>
    </reaction>
</comment>
<keyword evidence="3 7" id="KW-0812">Transmembrane</keyword>
<dbReference type="KEGG" id="nasi:112401560"/>
<dbReference type="InParanoid" id="A0A341BN28"/>
<gene>
    <name evidence="11" type="primary">ZDHHC14</name>
</gene>
<dbReference type="InterPro" id="IPR001594">
    <property type="entry name" value="Palmitoyltrfase_DHHC"/>
</dbReference>
<evidence type="ECO:0000313" key="11">
    <source>
        <dbReference type="RefSeq" id="XP_024603619.1"/>
    </source>
</evidence>
<dbReference type="Pfam" id="PF01529">
    <property type="entry name" value="DHHC"/>
    <property type="match status" value="1"/>
</dbReference>
<keyword evidence="10" id="KW-1185">Reference proteome</keyword>
<evidence type="ECO:0000256" key="7">
    <source>
        <dbReference type="RuleBase" id="RU079119"/>
    </source>
</evidence>
<feature type="compositionally biased region" description="Low complexity" evidence="8">
    <location>
        <begin position="148"/>
        <end position="172"/>
    </location>
</feature>
<organism evidence="10 11">
    <name type="scientific">Neophocaena asiaeorientalis asiaeorientalis</name>
    <name type="common">Yangtze finless porpoise</name>
    <name type="synonym">Neophocaena phocaenoides subsp. asiaeorientalis</name>
    <dbReference type="NCBI Taxonomy" id="1706337"/>
    <lineage>
        <taxon>Eukaryota</taxon>
        <taxon>Metazoa</taxon>
        <taxon>Chordata</taxon>
        <taxon>Craniata</taxon>
        <taxon>Vertebrata</taxon>
        <taxon>Euteleostomi</taxon>
        <taxon>Mammalia</taxon>
        <taxon>Eutheria</taxon>
        <taxon>Laurasiatheria</taxon>
        <taxon>Artiodactyla</taxon>
        <taxon>Whippomorpha</taxon>
        <taxon>Cetacea</taxon>
        <taxon>Odontoceti</taxon>
        <taxon>Phocoenidae</taxon>
        <taxon>Neophocaena</taxon>
    </lineage>
</organism>
<dbReference type="GO" id="GO:0019706">
    <property type="term" value="F:protein-cysteine S-palmitoyltransferase activity"/>
    <property type="evidence" value="ECO:0007669"/>
    <property type="project" value="UniProtKB-EC"/>
</dbReference>
<accession>A0A341BN28</accession>
<evidence type="ECO:0000313" key="10">
    <source>
        <dbReference type="Proteomes" id="UP000252040"/>
    </source>
</evidence>
<feature type="region of interest" description="Disordered" evidence="8">
    <location>
        <begin position="100"/>
        <end position="229"/>
    </location>
</feature>
<keyword evidence="6 7" id="KW-0012">Acyltransferase</keyword>
<dbReference type="AlphaFoldDB" id="A0A341BN28"/>
<dbReference type="PANTHER" id="PTHR22883:SF28">
    <property type="entry name" value="PALMITOYLTRANSFERASE ZDHHC14"/>
    <property type="match status" value="1"/>
</dbReference>